<dbReference type="Pfam" id="PF00535">
    <property type="entry name" value="Glycos_transf_2"/>
    <property type="match status" value="1"/>
</dbReference>
<proteinExistence type="predicted"/>
<dbReference type="STRING" id="1705394.SP60_02450"/>
<dbReference type="GO" id="GO:0016740">
    <property type="term" value="F:transferase activity"/>
    <property type="evidence" value="ECO:0007669"/>
    <property type="project" value="UniProtKB-KW"/>
</dbReference>
<evidence type="ECO:0000313" key="4">
    <source>
        <dbReference type="EMBL" id="ALE52194.1"/>
    </source>
</evidence>
<name>A0A0M4NT75_9GAMM</name>
<dbReference type="PANTHER" id="PTHR43685">
    <property type="entry name" value="GLYCOSYLTRANSFERASE"/>
    <property type="match status" value="1"/>
</dbReference>
<dbReference type="InterPro" id="IPR027791">
    <property type="entry name" value="Galactosyl_T_C"/>
</dbReference>
<dbReference type="AlphaFoldDB" id="A0A0M4NT75"/>
<dbReference type="RefSeq" id="WP_053951130.1">
    <property type="nucleotide sequence ID" value="NZ_CP010552.1"/>
</dbReference>
<dbReference type="InterPro" id="IPR050834">
    <property type="entry name" value="Glycosyltransf_2"/>
</dbReference>
<reference evidence="4 5" key="1">
    <citation type="journal article" date="2015" name="Genome Announc.">
        <title>Genome Sequence of 'Candidatus Thioglobus autotrophica' Strain EF1, a Chemoautotroph from the SUP05 Clade of Marine Gammaproteobacteria.</title>
        <authorList>
            <person name="Shah V."/>
            <person name="Morris R.M."/>
        </authorList>
    </citation>
    <scope>NUCLEOTIDE SEQUENCE [LARGE SCALE GENOMIC DNA]</scope>
    <source>
        <strain evidence="4 5">EF1</strain>
    </source>
</reference>
<gene>
    <name evidence="4" type="ORF">SP60_02450</name>
</gene>
<dbReference type="Proteomes" id="UP000058020">
    <property type="component" value="Chromosome"/>
</dbReference>
<feature type="domain" description="Galactosyltransferase C-terminal" evidence="3">
    <location>
        <begin position="163"/>
        <end position="228"/>
    </location>
</feature>
<dbReference type="KEGG" id="tho:SP60_02450"/>
<evidence type="ECO:0000259" key="3">
    <source>
        <dbReference type="Pfam" id="PF02709"/>
    </source>
</evidence>
<evidence type="ECO:0000256" key="1">
    <source>
        <dbReference type="ARBA" id="ARBA00022679"/>
    </source>
</evidence>
<sequence>MKCSLIITTYNRPKALELVLLSVERQTVLPAEVIIADDGSDDKTQAIIDNFQSKNILNIQHSWQEDKGFRAAKSRNKAIATSTQEYIVLIDGDMVLHTHFVADHLEHAQKGYLIQGKRSLLTKERTDLAINNQTTYFYFLDNGLKNQKNSLYSNQLSRIFSSKKTHLKGIKTCNMSFFKSDCISVNGFNENFEGWGREDSEFVVRLFNYGVFRKTLRFKAIQYHLFHHESSRGSLHGNDAILQYSIANRLNWCDDGINKYLKD</sequence>
<keyword evidence="5" id="KW-1185">Reference proteome</keyword>
<evidence type="ECO:0000313" key="5">
    <source>
        <dbReference type="Proteomes" id="UP000058020"/>
    </source>
</evidence>
<evidence type="ECO:0000259" key="2">
    <source>
        <dbReference type="Pfam" id="PF00535"/>
    </source>
</evidence>
<dbReference type="InterPro" id="IPR001173">
    <property type="entry name" value="Glyco_trans_2-like"/>
</dbReference>
<keyword evidence="1 4" id="KW-0808">Transferase</keyword>
<organism evidence="4 5">
    <name type="scientific">Candidatus Thioglobus autotrophicus</name>
    <dbReference type="NCBI Taxonomy" id="1705394"/>
    <lineage>
        <taxon>Bacteria</taxon>
        <taxon>Pseudomonadati</taxon>
        <taxon>Pseudomonadota</taxon>
        <taxon>Gammaproteobacteria</taxon>
        <taxon>Candidatus Pseudothioglobaceae</taxon>
        <taxon>Candidatus Thioglobus</taxon>
    </lineage>
</organism>
<dbReference type="PANTHER" id="PTHR43685:SF3">
    <property type="entry name" value="SLR2126 PROTEIN"/>
    <property type="match status" value="1"/>
</dbReference>
<protein>
    <submittedName>
        <fullName evidence="4">Family 2 glycosyl transferase</fullName>
    </submittedName>
</protein>
<dbReference type="SUPFAM" id="SSF53448">
    <property type="entry name" value="Nucleotide-diphospho-sugar transferases"/>
    <property type="match status" value="1"/>
</dbReference>
<accession>A0A0M4NT75</accession>
<feature type="domain" description="Glycosyltransferase 2-like" evidence="2">
    <location>
        <begin position="4"/>
        <end position="131"/>
    </location>
</feature>
<dbReference type="OrthoDB" id="9801954at2"/>
<dbReference type="Pfam" id="PF02709">
    <property type="entry name" value="Glyco_transf_7C"/>
    <property type="match status" value="1"/>
</dbReference>
<dbReference type="EMBL" id="CP010552">
    <property type="protein sequence ID" value="ALE52194.1"/>
    <property type="molecule type" value="Genomic_DNA"/>
</dbReference>
<dbReference type="Gene3D" id="3.90.550.10">
    <property type="entry name" value="Spore Coat Polysaccharide Biosynthesis Protein SpsA, Chain A"/>
    <property type="match status" value="1"/>
</dbReference>
<dbReference type="InterPro" id="IPR029044">
    <property type="entry name" value="Nucleotide-diphossugar_trans"/>
</dbReference>
<dbReference type="CDD" id="cd06420">
    <property type="entry name" value="GT2_Chondriotin_Pol_N"/>
    <property type="match status" value="1"/>
</dbReference>
<dbReference type="PATRIC" id="fig|1705394.5.peg.497"/>